<protein>
    <recommendedName>
        <fullName evidence="2">FlgD/Vpr Ig-like domain-containing protein</fullName>
    </recommendedName>
</protein>
<keyword evidence="1" id="KW-0732">Signal</keyword>
<dbReference type="OrthoDB" id="4455233at2"/>
<proteinExistence type="predicted"/>
<dbReference type="AlphaFoldDB" id="A0A2T4UKP6"/>
<name>A0A2T4UKP6_9ACTN</name>
<evidence type="ECO:0000256" key="1">
    <source>
        <dbReference type="SAM" id="SignalP"/>
    </source>
</evidence>
<evidence type="ECO:0000259" key="2">
    <source>
        <dbReference type="Pfam" id="PF13860"/>
    </source>
</evidence>
<feature type="domain" description="FlgD/Vpr Ig-like" evidence="2">
    <location>
        <begin position="308"/>
        <end position="340"/>
    </location>
</feature>
<feature type="chain" id="PRO_5015705752" description="FlgD/Vpr Ig-like domain-containing protein" evidence="1">
    <location>
        <begin position="25"/>
        <end position="360"/>
    </location>
</feature>
<dbReference type="InterPro" id="IPR025965">
    <property type="entry name" value="FlgD/Vpr_Ig-like"/>
</dbReference>
<dbReference type="Proteomes" id="UP000240739">
    <property type="component" value="Unassembled WGS sequence"/>
</dbReference>
<organism evidence="3 4">
    <name type="scientific">Paraconexibacter algicola</name>
    <dbReference type="NCBI Taxonomy" id="2133960"/>
    <lineage>
        <taxon>Bacteria</taxon>
        <taxon>Bacillati</taxon>
        <taxon>Actinomycetota</taxon>
        <taxon>Thermoleophilia</taxon>
        <taxon>Solirubrobacterales</taxon>
        <taxon>Paraconexibacteraceae</taxon>
        <taxon>Paraconexibacter</taxon>
    </lineage>
</organism>
<dbReference type="EMBL" id="PYYB01000001">
    <property type="protein sequence ID" value="PTL59819.1"/>
    <property type="molecule type" value="Genomic_DNA"/>
</dbReference>
<evidence type="ECO:0000313" key="4">
    <source>
        <dbReference type="Proteomes" id="UP000240739"/>
    </source>
</evidence>
<gene>
    <name evidence="3" type="ORF">C7Y72_09235</name>
</gene>
<keyword evidence="4" id="KW-1185">Reference proteome</keyword>
<dbReference type="Pfam" id="PF13860">
    <property type="entry name" value="FlgD_ig"/>
    <property type="match status" value="1"/>
</dbReference>
<accession>A0A2T4UKP6</accession>
<reference evidence="3 4" key="1">
    <citation type="submission" date="2018-03" db="EMBL/GenBank/DDBJ databases">
        <title>Aquarubrobacter algicola gen. nov., sp. nov., a novel actinobacterium isolated from shallow eutrophic lake during the end of cyanobacterial harmful algal blooms.</title>
        <authorList>
            <person name="Chun S.J."/>
        </authorList>
    </citation>
    <scope>NUCLEOTIDE SEQUENCE [LARGE SCALE GENOMIC DNA]</scope>
    <source>
        <strain evidence="3 4">Seoho-28</strain>
    </source>
</reference>
<dbReference type="RefSeq" id="WP_107568463.1">
    <property type="nucleotide sequence ID" value="NZ_PYYB01000001.1"/>
</dbReference>
<comment type="caution">
    <text evidence="3">The sequence shown here is derived from an EMBL/GenBank/DDBJ whole genome shotgun (WGS) entry which is preliminary data.</text>
</comment>
<sequence length="360" mass="38154">MLRPRRLPVPVLAALGVLAPGAAAAEAPVVFTNTGTDCRNLAITLPIDPVAARELVPERFAFAGEEPEGFVELATCPEGTIDGVRRPAYRIAEAAVVIRTPVPLDDPGGTITQDIYAISQLDTDPELSRRKVDVGFRSDLVDIAFDRSGPLGTRIDARIPWAFSPYTMTADLTPGTPPLPGVTIVTRIWGLGPKGLVLTRNDIEQVHEGSVASGTVTFAPGSPLSRLFGGTTLRGTGISGRGTFTNVTRIVEPAPVASPAPAPAVRPRLVVRREGRALRIAVRDAAGPFRATVRRGASARGGLVRTLRGATAVRWDGRRADGRRVPDGRYTVRVRRTTGDRALVGALTVRVARGAVRPTG</sequence>
<feature type="signal peptide" evidence="1">
    <location>
        <begin position="1"/>
        <end position="24"/>
    </location>
</feature>
<dbReference type="Gene3D" id="2.60.40.4070">
    <property type="match status" value="1"/>
</dbReference>
<evidence type="ECO:0000313" key="3">
    <source>
        <dbReference type="EMBL" id="PTL59819.1"/>
    </source>
</evidence>